<keyword evidence="1" id="KW-1133">Transmembrane helix</keyword>
<evidence type="ECO:0000313" key="2">
    <source>
        <dbReference type="EMBL" id="CAB4197254.1"/>
    </source>
</evidence>
<sequence>TSNVTERQALYAHDIAIGQGASTWVVNARAMVRPAITYGMFILFAFVEIFGFVYAWKSGVTFDLALDKLWDDDTQTIWASIVSFWFGTQAFSKK</sequence>
<proteinExistence type="predicted"/>
<reference evidence="2" key="1">
    <citation type="submission" date="2020-05" db="EMBL/GenBank/DDBJ databases">
        <authorList>
            <person name="Chiriac C."/>
            <person name="Salcher M."/>
            <person name="Ghai R."/>
            <person name="Kavagutti S V."/>
        </authorList>
    </citation>
    <scope>NUCLEOTIDE SEQUENCE</scope>
</reference>
<keyword evidence="1" id="KW-0812">Transmembrane</keyword>
<name>A0A6J5RYM7_9CAUD</name>
<keyword evidence="1" id="KW-0472">Membrane</keyword>
<accession>A0A6J5RYM7</accession>
<evidence type="ECO:0000256" key="1">
    <source>
        <dbReference type="SAM" id="Phobius"/>
    </source>
</evidence>
<feature type="non-terminal residue" evidence="2">
    <location>
        <position position="1"/>
    </location>
</feature>
<dbReference type="EMBL" id="LR797261">
    <property type="protein sequence ID" value="CAB4197254.1"/>
    <property type="molecule type" value="Genomic_DNA"/>
</dbReference>
<organism evidence="2">
    <name type="scientific">uncultured Caudovirales phage</name>
    <dbReference type="NCBI Taxonomy" id="2100421"/>
    <lineage>
        <taxon>Viruses</taxon>
        <taxon>Duplodnaviria</taxon>
        <taxon>Heunggongvirae</taxon>
        <taxon>Uroviricota</taxon>
        <taxon>Caudoviricetes</taxon>
        <taxon>Peduoviridae</taxon>
        <taxon>Maltschvirus</taxon>
        <taxon>Maltschvirus maltsch</taxon>
    </lineage>
</organism>
<protein>
    <submittedName>
        <fullName evidence="2">Uncharacterized protein</fullName>
    </submittedName>
</protein>
<feature type="transmembrane region" description="Helical" evidence="1">
    <location>
        <begin position="35"/>
        <end position="56"/>
    </location>
</feature>
<gene>
    <name evidence="2" type="ORF">UFOVP1317_1</name>
</gene>